<comment type="similarity">
    <text evidence="1">Belongs to the short-chain dehydrogenases/reductases (SDR) family.</text>
</comment>
<protein>
    <submittedName>
        <fullName evidence="5">Uncharacterized protein</fullName>
    </submittedName>
</protein>
<dbReference type="PANTHER" id="PTHR24322">
    <property type="entry name" value="PKSB"/>
    <property type="match status" value="1"/>
</dbReference>
<dbReference type="STRING" id="1664694.A0A0N0NMY8"/>
<name>A0A0N0NMY8_9EURO</name>
<feature type="region of interest" description="Disordered" evidence="3">
    <location>
        <begin position="146"/>
        <end position="222"/>
    </location>
</feature>
<keyword evidence="4" id="KW-1133">Transmembrane helix</keyword>
<dbReference type="AlphaFoldDB" id="A0A0N0NMY8"/>
<dbReference type="EMBL" id="LFJN01000011">
    <property type="protein sequence ID" value="KPI40898.1"/>
    <property type="molecule type" value="Genomic_DNA"/>
</dbReference>
<comment type="caution">
    <text evidence="5">The sequence shown here is derived from an EMBL/GenBank/DDBJ whole genome shotgun (WGS) entry which is preliminary data.</text>
</comment>
<dbReference type="SUPFAM" id="SSF51735">
    <property type="entry name" value="NAD(P)-binding Rossmann-fold domains"/>
    <property type="match status" value="1"/>
</dbReference>
<evidence type="ECO:0000256" key="1">
    <source>
        <dbReference type="ARBA" id="ARBA00006484"/>
    </source>
</evidence>
<dbReference type="VEuPathDB" id="FungiDB:AB675_10527"/>
<feature type="compositionally biased region" description="Basic residues" evidence="3">
    <location>
        <begin position="201"/>
        <end position="215"/>
    </location>
</feature>
<dbReference type="PRINTS" id="PR00081">
    <property type="entry name" value="GDHRDH"/>
</dbReference>
<dbReference type="PANTHER" id="PTHR24322:SF736">
    <property type="entry name" value="RETINOL DEHYDROGENASE 10"/>
    <property type="match status" value="1"/>
</dbReference>
<dbReference type="GO" id="GO:0016616">
    <property type="term" value="F:oxidoreductase activity, acting on the CH-OH group of donors, NAD or NADP as acceptor"/>
    <property type="evidence" value="ECO:0007669"/>
    <property type="project" value="TreeGrafter"/>
</dbReference>
<dbReference type="InterPro" id="IPR036291">
    <property type="entry name" value="NAD(P)-bd_dom_sf"/>
</dbReference>
<feature type="compositionally biased region" description="Polar residues" evidence="3">
    <location>
        <begin position="154"/>
        <end position="177"/>
    </location>
</feature>
<dbReference type="Proteomes" id="UP000038010">
    <property type="component" value="Unassembled WGS sequence"/>
</dbReference>
<dbReference type="InterPro" id="IPR002347">
    <property type="entry name" value="SDR_fam"/>
</dbReference>
<organism evidence="5 6">
    <name type="scientific">Cyphellophora attinorum</name>
    <dbReference type="NCBI Taxonomy" id="1664694"/>
    <lineage>
        <taxon>Eukaryota</taxon>
        <taxon>Fungi</taxon>
        <taxon>Dikarya</taxon>
        <taxon>Ascomycota</taxon>
        <taxon>Pezizomycotina</taxon>
        <taxon>Eurotiomycetes</taxon>
        <taxon>Chaetothyriomycetidae</taxon>
        <taxon>Chaetothyriales</taxon>
        <taxon>Cyphellophoraceae</taxon>
        <taxon>Cyphellophora</taxon>
    </lineage>
</organism>
<evidence type="ECO:0000256" key="4">
    <source>
        <dbReference type="SAM" id="Phobius"/>
    </source>
</evidence>
<reference evidence="5 6" key="1">
    <citation type="submission" date="2015-06" db="EMBL/GenBank/DDBJ databases">
        <title>Draft genome of the ant-associated black yeast Phialophora attae CBS 131958.</title>
        <authorList>
            <person name="Moreno L.F."/>
            <person name="Stielow B.J."/>
            <person name="de Hoog S."/>
            <person name="Vicente V.A."/>
            <person name="Weiss V.A."/>
            <person name="de Vries M."/>
            <person name="Cruz L.M."/>
            <person name="Souza E.M."/>
        </authorList>
    </citation>
    <scope>NUCLEOTIDE SEQUENCE [LARGE SCALE GENOMIC DNA]</scope>
    <source>
        <strain evidence="5 6">CBS 131958</strain>
    </source>
</reference>
<keyword evidence="4" id="KW-0472">Membrane</keyword>
<feature type="transmembrane region" description="Helical" evidence="4">
    <location>
        <begin position="74"/>
        <end position="94"/>
    </location>
</feature>
<proteinExistence type="inferred from homology"/>
<evidence type="ECO:0000313" key="6">
    <source>
        <dbReference type="Proteomes" id="UP000038010"/>
    </source>
</evidence>
<dbReference type="OrthoDB" id="5840532at2759"/>
<keyword evidence="2" id="KW-0560">Oxidoreductase</keyword>
<dbReference type="GeneID" id="28731186"/>
<gene>
    <name evidence="5" type="ORF">AB675_10527</name>
</gene>
<sequence length="301" mass="33975">MDSDDEPPVYASPVARKITTSVPTSSTQSPSKPWHAHVNLDLVLYILSRSVFHPAITLIFYLCLAALHKHKEPISFYVLYWSAFLCSLEILFYLNRRISLGPPRDVDWESEVVVITGGGSGLGRRLMEAFVMRGVKVGVLDIKGIDARRRTRPTHNPDQQRSSTHQRPSSPSNNQLIPNPIIRREATTTKPDSPPNPSHHNPSHQHPRPLQHPTHHPPAPSLLHHRHHIITISSILRHLSPSHLSDYVASKAAVSALHTSLTHEILSHPDPWVRRNIKTLLVEVGEMDTDLFSPVTRLPWW</sequence>
<keyword evidence="6" id="KW-1185">Reference proteome</keyword>
<feature type="transmembrane region" description="Helical" evidence="4">
    <location>
        <begin position="42"/>
        <end position="67"/>
    </location>
</feature>
<dbReference type="RefSeq" id="XP_018000861.1">
    <property type="nucleotide sequence ID" value="XM_018139306.1"/>
</dbReference>
<dbReference type="Gene3D" id="3.40.50.720">
    <property type="entry name" value="NAD(P)-binding Rossmann-like Domain"/>
    <property type="match status" value="2"/>
</dbReference>
<feature type="non-terminal residue" evidence="5">
    <location>
        <position position="301"/>
    </location>
</feature>
<evidence type="ECO:0000313" key="5">
    <source>
        <dbReference type="EMBL" id="KPI40898.1"/>
    </source>
</evidence>
<accession>A0A0N0NMY8</accession>
<keyword evidence="4" id="KW-0812">Transmembrane</keyword>
<evidence type="ECO:0000256" key="2">
    <source>
        <dbReference type="ARBA" id="ARBA00023002"/>
    </source>
</evidence>
<evidence type="ECO:0000256" key="3">
    <source>
        <dbReference type="SAM" id="MobiDB-lite"/>
    </source>
</evidence>